<proteinExistence type="inferred from homology"/>
<gene>
    <name evidence="9" type="ORF">ACFQ4R_00130</name>
</gene>
<reference evidence="10" key="1">
    <citation type="journal article" date="2019" name="Int. J. Syst. Evol. Microbiol.">
        <title>The Global Catalogue of Microorganisms (GCM) 10K type strain sequencing project: providing services to taxonomists for standard genome sequencing and annotation.</title>
        <authorList>
            <consortium name="The Broad Institute Genomics Platform"/>
            <consortium name="The Broad Institute Genome Sequencing Center for Infectious Disease"/>
            <person name="Wu L."/>
            <person name="Ma J."/>
        </authorList>
    </citation>
    <scope>NUCLEOTIDE SEQUENCE [LARGE SCALE GENOMIC DNA]</scope>
    <source>
        <strain evidence="10">CCM 8937</strain>
    </source>
</reference>
<keyword evidence="5 7" id="KW-0472">Membrane</keyword>
<evidence type="ECO:0000256" key="3">
    <source>
        <dbReference type="ARBA" id="ARBA00022692"/>
    </source>
</evidence>
<evidence type="ECO:0000256" key="7">
    <source>
        <dbReference type="SAM" id="Phobius"/>
    </source>
</evidence>
<keyword evidence="3 7" id="KW-0812">Transmembrane</keyword>
<accession>A0ABW4BLD3</accession>
<dbReference type="PANTHER" id="PTHR34390:SF2">
    <property type="entry name" value="SUCCINATE TRANSPORTER SUBUNIT YJJP-RELATED"/>
    <property type="match status" value="1"/>
</dbReference>
<evidence type="ECO:0000313" key="10">
    <source>
        <dbReference type="Proteomes" id="UP001597191"/>
    </source>
</evidence>
<dbReference type="RefSeq" id="WP_125650737.1">
    <property type="nucleotide sequence ID" value="NZ_JBHTOH010000002.1"/>
</dbReference>
<evidence type="ECO:0000256" key="2">
    <source>
        <dbReference type="ARBA" id="ARBA00022475"/>
    </source>
</evidence>
<evidence type="ECO:0000256" key="6">
    <source>
        <dbReference type="ARBA" id="ARBA00034125"/>
    </source>
</evidence>
<dbReference type="EMBL" id="JBHTOH010000002">
    <property type="protein sequence ID" value="MFD1410043.1"/>
    <property type="molecule type" value="Genomic_DNA"/>
</dbReference>
<feature type="transmembrane region" description="Helical" evidence="7">
    <location>
        <begin position="147"/>
        <end position="167"/>
    </location>
</feature>
<keyword evidence="2" id="KW-1003">Cell membrane</keyword>
<organism evidence="9 10">
    <name type="scientific">Lapidilactobacillus gannanensis</name>
    <dbReference type="NCBI Taxonomy" id="2486002"/>
    <lineage>
        <taxon>Bacteria</taxon>
        <taxon>Bacillati</taxon>
        <taxon>Bacillota</taxon>
        <taxon>Bacilli</taxon>
        <taxon>Lactobacillales</taxon>
        <taxon>Lactobacillaceae</taxon>
        <taxon>Lapidilactobacillus</taxon>
    </lineage>
</organism>
<sequence length="259" mass="28776">MNQPALPISTYKLDLLIDTCLLTGRIMIESGSEMYRVEDTINRIANNAGVKNSVIYTTPTGLFFGIKGQPVSELRQINQRTINLEKVQQVNTLSRRFAAGEIGLWQLHYDLEQIDRESLFFPLWLQTLAAIVVSATLMILFSGQYDWRDFLITGLIGGCGYLANYYINLWTRVKFLSEFLAALTIGVLGVVAIRLNWGSNYNNILIGAMMPLVPGVPLTNSIRDLFAGHLLTGTVRAVEAILTAAAIGTGIGLCFRFFF</sequence>
<name>A0ABW4BLD3_9LACO</name>
<dbReference type="InterPro" id="IPR010619">
    <property type="entry name" value="ThrE-like_N"/>
</dbReference>
<dbReference type="Pfam" id="PF06738">
    <property type="entry name" value="ThrE"/>
    <property type="match status" value="1"/>
</dbReference>
<evidence type="ECO:0000313" key="9">
    <source>
        <dbReference type="EMBL" id="MFD1410043.1"/>
    </source>
</evidence>
<evidence type="ECO:0000256" key="1">
    <source>
        <dbReference type="ARBA" id="ARBA00004651"/>
    </source>
</evidence>
<evidence type="ECO:0000259" key="8">
    <source>
        <dbReference type="Pfam" id="PF06738"/>
    </source>
</evidence>
<feature type="domain" description="Threonine/serine exporter-like N-terminal" evidence="8">
    <location>
        <begin position="18"/>
        <end position="257"/>
    </location>
</feature>
<feature type="transmembrane region" description="Helical" evidence="7">
    <location>
        <begin position="119"/>
        <end position="141"/>
    </location>
</feature>
<comment type="subcellular location">
    <subcellularLocation>
        <location evidence="1">Cell membrane</location>
        <topology evidence="1">Multi-pass membrane protein</topology>
    </subcellularLocation>
</comment>
<keyword evidence="4 7" id="KW-1133">Transmembrane helix</keyword>
<dbReference type="InterPro" id="IPR050539">
    <property type="entry name" value="ThrE_Dicarb/AminoAcid_Exp"/>
</dbReference>
<evidence type="ECO:0000256" key="5">
    <source>
        <dbReference type="ARBA" id="ARBA00023136"/>
    </source>
</evidence>
<feature type="transmembrane region" description="Helical" evidence="7">
    <location>
        <begin position="240"/>
        <end position="258"/>
    </location>
</feature>
<comment type="similarity">
    <text evidence="6">Belongs to the ThrE exporter (TC 2.A.79) family.</text>
</comment>
<dbReference type="Proteomes" id="UP001597191">
    <property type="component" value="Unassembled WGS sequence"/>
</dbReference>
<feature type="transmembrane region" description="Helical" evidence="7">
    <location>
        <begin position="179"/>
        <end position="197"/>
    </location>
</feature>
<keyword evidence="10" id="KW-1185">Reference proteome</keyword>
<protein>
    <submittedName>
        <fullName evidence="9">Threonine/serine exporter family protein</fullName>
    </submittedName>
</protein>
<dbReference type="PANTHER" id="PTHR34390">
    <property type="entry name" value="UPF0442 PROTEIN YJJB-RELATED"/>
    <property type="match status" value="1"/>
</dbReference>
<comment type="caution">
    <text evidence="9">The sequence shown here is derived from an EMBL/GenBank/DDBJ whole genome shotgun (WGS) entry which is preliminary data.</text>
</comment>
<evidence type="ECO:0000256" key="4">
    <source>
        <dbReference type="ARBA" id="ARBA00022989"/>
    </source>
</evidence>